<proteinExistence type="predicted"/>
<protein>
    <submittedName>
        <fullName evidence="2">Uncharacterized protein</fullName>
    </submittedName>
</protein>
<evidence type="ECO:0000256" key="1">
    <source>
        <dbReference type="SAM" id="MobiDB-lite"/>
    </source>
</evidence>
<dbReference type="Proteomes" id="UP001485043">
    <property type="component" value="Unassembled WGS sequence"/>
</dbReference>
<dbReference type="AlphaFoldDB" id="A0AAW1SWA2"/>
<reference evidence="2 3" key="1">
    <citation type="journal article" date="2024" name="Nat. Commun.">
        <title>Phylogenomics reveals the evolutionary origins of lichenization in chlorophyte algae.</title>
        <authorList>
            <person name="Puginier C."/>
            <person name="Libourel C."/>
            <person name="Otte J."/>
            <person name="Skaloud P."/>
            <person name="Haon M."/>
            <person name="Grisel S."/>
            <person name="Petersen M."/>
            <person name="Berrin J.G."/>
            <person name="Delaux P.M."/>
            <person name="Dal Grande F."/>
            <person name="Keller J."/>
        </authorList>
    </citation>
    <scope>NUCLEOTIDE SEQUENCE [LARGE SCALE GENOMIC DNA]</scope>
    <source>
        <strain evidence="2 3">SAG 2523</strain>
    </source>
</reference>
<keyword evidence="3" id="KW-1185">Reference proteome</keyword>
<evidence type="ECO:0000313" key="3">
    <source>
        <dbReference type="Proteomes" id="UP001485043"/>
    </source>
</evidence>
<dbReference type="EMBL" id="JALJOV010000877">
    <property type="protein sequence ID" value="KAK9859383.1"/>
    <property type="molecule type" value="Genomic_DNA"/>
</dbReference>
<feature type="compositionally biased region" description="Basic residues" evidence="1">
    <location>
        <begin position="136"/>
        <end position="145"/>
    </location>
</feature>
<gene>
    <name evidence="2" type="ORF">WJX84_001455</name>
</gene>
<comment type="caution">
    <text evidence="2">The sequence shown here is derived from an EMBL/GenBank/DDBJ whole genome shotgun (WGS) entry which is preliminary data.</text>
</comment>
<evidence type="ECO:0000313" key="2">
    <source>
        <dbReference type="EMBL" id="KAK9859383.1"/>
    </source>
</evidence>
<sequence>MEMENQVVTQELPSSETERRILATAMRKRRRAIRAYKTELAQPPAVWKPREEYTKLPRGQQEFASTSINKQLSQVGAHMVLLQEEIDRLEQECQCLRGIGGPKSKRLPSPRPVIQGLDGTRLSHQHNSLSRERRQMHTRRGKSKWRLYPTGNK</sequence>
<feature type="region of interest" description="Disordered" evidence="1">
    <location>
        <begin position="98"/>
        <end position="153"/>
    </location>
</feature>
<name>A0AAW1SWA2_9CHLO</name>
<accession>A0AAW1SWA2</accession>
<organism evidence="2 3">
    <name type="scientific">Apatococcus fuscideae</name>
    <dbReference type="NCBI Taxonomy" id="2026836"/>
    <lineage>
        <taxon>Eukaryota</taxon>
        <taxon>Viridiplantae</taxon>
        <taxon>Chlorophyta</taxon>
        <taxon>core chlorophytes</taxon>
        <taxon>Trebouxiophyceae</taxon>
        <taxon>Chlorellales</taxon>
        <taxon>Chlorellaceae</taxon>
        <taxon>Apatococcus</taxon>
    </lineage>
</organism>